<dbReference type="InterPro" id="IPR011059">
    <property type="entry name" value="Metal-dep_hydrolase_composite"/>
</dbReference>
<dbReference type="PANTHER" id="PTHR36842">
    <property type="entry name" value="PROTEIN TOLB HOMOLOG"/>
    <property type="match status" value="1"/>
</dbReference>
<evidence type="ECO:0000256" key="2">
    <source>
        <dbReference type="SAM" id="SignalP"/>
    </source>
</evidence>
<dbReference type="Gene3D" id="2.120.10.30">
    <property type="entry name" value="TolB, C-terminal domain"/>
    <property type="match status" value="2"/>
</dbReference>
<feature type="chain" id="PRO_5042830355" evidence="2">
    <location>
        <begin position="20"/>
        <end position="1087"/>
    </location>
</feature>
<keyword evidence="2" id="KW-0732">Signal</keyword>
<organism evidence="4 5">
    <name type="scientific">Persicobacter diffluens</name>
    <dbReference type="NCBI Taxonomy" id="981"/>
    <lineage>
        <taxon>Bacteria</taxon>
        <taxon>Pseudomonadati</taxon>
        <taxon>Bacteroidota</taxon>
        <taxon>Cytophagia</taxon>
        <taxon>Cytophagales</taxon>
        <taxon>Persicobacteraceae</taxon>
        <taxon>Persicobacter</taxon>
    </lineage>
</organism>
<evidence type="ECO:0000256" key="1">
    <source>
        <dbReference type="ARBA" id="ARBA00009820"/>
    </source>
</evidence>
<dbReference type="InterPro" id="IPR006680">
    <property type="entry name" value="Amidohydro-rel"/>
</dbReference>
<dbReference type="Pfam" id="PF07676">
    <property type="entry name" value="PD40"/>
    <property type="match status" value="1"/>
</dbReference>
<dbReference type="InterPro" id="IPR011042">
    <property type="entry name" value="6-blade_b-propeller_TolB-like"/>
</dbReference>
<dbReference type="SUPFAM" id="SSF51556">
    <property type="entry name" value="Metallo-dependent hydrolases"/>
    <property type="match status" value="1"/>
</dbReference>
<name>A0AAN4W2I8_9BACT</name>
<dbReference type="SUPFAM" id="SSF51338">
    <property type="entry name" value="Composite domain of metallo-dependent hydrolases"/>
    <property type="match status" value="1"/>
</dbReference>
<dbReference type="GO" id="GO:0016810">
    <property type="term" value="F:hydrolase activity, acting on carbon-nitrogen (but not peptide) bonds"/>
    <property type="evidence" value="ECO:0007669"/>
    <property type="project" value="InterPro"/>
</dbReference>
<dbReference type="EMBL" id="BQKE01000002">
    <property type="protein sequence ID" value="GJM63107.1"/>
    <property type="molecule type" value="Genomic_DNA"/>
</dbReference>
<dbReference type="Pfam" id="PF01979">
    <property type="entry name" value="Amidohydro_1"/>
    <property type="match status" value="1"/>
</dbReference>
<dbReference type="InterPro" id="IPR032466">
    <property type="entry name" value="Metal_Hydrolase"/>
</dbReference>
<accession>A0AAN4W2I8</accession>
<dbReference type="PANTHER" id="PTHR36842:SF1">
    <property type="entry name" value="PROTEIN TOLB"/>
    <property type="match status" value="1"/>
</dbReference>
<comment type="similarity">
    <text evidence="1">Belongs to the TolB family.</text>
</comment>
<dbReference type="Pfam" id="PF26549">
    <property type="entry name" value="Tricorn_N"/>
    <property type="match status" value="1"/>
</dbReference>
<evidence type="ECO:0000259" key="3">
    <source>
        <dbReference type="Pfam" id="PF01979"/>
    </source>
</evidence>
<keyword evidence="5" id="KW-1185">Reference proteome</keyword>
<dbReference type="SUPFAM" id="SSF82171">
    <property type="entry name" value="DPP6 N-terminal domain-like"/>
    <property type="match status" value="2"/>
</dbReference>
<dbReference type="Gene3D" id="3.40.50.10910">
    <property type="entry name" value="Amidohydrolase"/>
    <property type="match status" value="1"/>
</dbReference>
<dbReference type="Gene3D" id="3.30.110.90">
    <property type="entry name" value="Amidohydrolase"/>
    <property type="match status" value="1"/>
</dbReference>
<dbReference type="Proteomes" id="UP001310022">
    <property type="component" value="Unassembled WGS sequence"/>
</dbReference>
<comment type="caution">
    <text evidence="4">The sequence shown here is derived from an EMBL/GenBank/DDBJ whole genome shotgun (WGS) entry which is preliminary data.</text>
</comment>
<feature type="domain" description="Amidohydrolase-related" evidence="3">
    <location>
        <begin position="946"/>
        <end position="1041"/>
    </location>
</feature>
<dbReference type="AlphaFoldDB" id="A0AAN4W2I8"/>
<proteinExistence type="inferred from homology"/>
<protein>
    <submittedName>
        <fullName evidence="4">Bifunctional TolB-family protein/amidohydrolase</fullName>
    </submittedName>
</protein>
<dbReference type="RefSeq" id="WP_338238313.1">
    <property type="nucleotide sequence ID" value="NZ_BQKE01000002.1"/>
</dbReference>
<reference evidence="4 5" key="1">
    <citation type="submission" date="2021-12" db="EMBL/GenBank/DDBJ databases">
        <title>Genome sequencing of bacteria with rrn-lacking chromosome and rrn-plasmid.</title>
        <authorList>
            <person name="Anda M."/>
            <person name="Iwasaki W."/>
        </authorList>
    </citation>
    <scope>NUCLEOTIDE SEQUENCE [LARGE SCALE GENOMIC DNA]</scope>
    <source>
        <strain evidence="4 5">NBRC 15940</strain>
    </source>
</reference>
<feature type="signal peptide" evidence="2">
    <location>
        <begin position="1"/>
        <end position="19"/>
    </location>
</feature>
<dbReference type="InterPro" id="IPR011659">
    <property type="entry name" value="WD40"/>
</dbReference>
<evidence type="ECO:0000313" key="4">
    <source>
        <dbReference type="EMBL" id="GJM63107.1"/>
    </source>
</evidence>
<gene>
    <name evidence="4" type="ORF">PEDI_36590</name>
</gene>
<dbReference type="Gene3D" id="2.30.40.10">
    <property type="entry name" value="Urease, subunit C, domain 1"/>
    <property type="match status" value="1"/>
</dbReference>
<evidence type="ECO:0000313" key="5">
    <source>
        <dbReference type="Proteomes" id="UP001310022"/>
    </source>
</evidence>
<dbReference type="Gene3D" id="1.20.58.520">
    <property type="entry name" value="Amidohydrolase"/>
    <property type="match status" value="1"/>
</dbReference>
<sequence length="1087" mass="122360">MRIACIFFLTFILSLPGFSQSTGEENWSVEDPQRPLKTIEYTTDEGTWMSVDVSPDGQSLVFDMMGDIYKMPISGGKAEVLRSGMAWECQPRFSPDGKYISFTSDIAGGDNIWLMKADGTAARQVTKEDFRLINNANWTPDGQYLVARKHYTHTRSLGAGAIWLFHIGGGTGTELVPAKNEQQDINEPMVSPDGRYVYYVEDMYEGGYFQYNKDPNKVIYAIKRFDRQSGKSENVIYAPGGAMRPQLNRKGDQLAYIKRVRNKTVLYLYDMATGIHRPLFDGLTKDQSEAWAIFGPFTGYNWTPDDQHIIIYGEGKLHQVTVADGSSTVIPFEADVKHQIAPALRFQHAVAPEEFEVKAIRHLTTSPDGKKRYFHAVGKLYVQEVESGQVKRMFREENRFEYEPQISPDGQTMVFVSWNDQEKGKIWLHDLKKKKSRALPLAKGIYREPHFNPDGQLLVFRKEKGNDQQGNAYGTESGIYTIQTDGKNLKKVTDKGEFPRFNAGGDRIFYQTGGYFFGALKKAYWSVNLNGQEEQKHFTSKYTNTFVPSPDNEYIAFSELYKVYIAPFPKTGKPFELSADTKAVPVRQVAKEAGYNLHWTPDGQGLKWNLGNTVYETSLKDCFTFVEGAPDSLPEPVKSGSKIDLKVKSDAPEGIIALTNARIITVNQENEVIEKGSIVVENNRIKAIGANIEIPATAKVMDMQGKTIMPGMVDAHAHLGSFRLGLSAQQNWPYYTNLAFGVTTAHDPSANSEMIFNQSEMLRAGEMTGPRVYSTGNILYGADGDFKAKINSLDDARFAIRRSKAWGAISVKSYNQPRREQRQQVLKAAAEEEIMVVPEGGSTFFHNMTMVMDGHTGIEHNIPVAPLYKDVIDFWKQTAVGYTPTLIVNYGGLNGEFYWYQESEVWKNEHLMHFTPRSVIDPRAIHRTMAPQEDYDHGYILTSQSAKKLQDAGVKVNMGAHGQIQGIGAHWEMWMLQQGGMSNMEAIRSSTLHPAHYLGLDGDIGSLEAGKLADLMIMEENPLENIRNSESISHVMINGRLYDAHSMNEIGLREKSRAPFYWETEGYQENFPWHEESLTHGNCSCGL</sequence>